<accession>A0A4P9WCZ6</accession>
<dbReference type="Gene3D" id="3.30.420.10">
    <property type="entry name" value="Ribonuclease H-like superfamily/Ribonuclease H"/>
    <property type="match status" value="1"/>
</dbReference>
<evidence type="ECO:0000313" key="4">
    <source>
        <dbReference type="Proteomes" id="UP000269721"/>
    </source>
</evidence>
<sequence length="552" mass="59946">MILVISTHLALPENLSHPYLHRLQCRRNGHPFREAAVAPVQPQRPSSTTVQRPCPLVESPQLFRFDGFIMNTICPPQARDPLFNVSTQLDALLRDVEILRQRTELAERRSDHAERELALVRRSLSEDQPRAVEPAVDGGMLVEVEQLRAAVRSMEASLQAATAGRAGLVSRPVRQTLPVKAKRGSPSSGAQVARGRSSTKMRPSRDNPLPDAVSSTGAWENRVEGATVALHLAPEDISSTGPKNPMAPRRPMLRPLPKAITSTRAWENVVEDTTVAQPLYPIPGAIPPTRARENLAEAATVAQPLDPLPGAIPSPGPRSPAAHHQRFYPDPVALNIMKGAKQLGLKPLFSEPYSAFVLSDSVGAEKFMKLVLEKSASMGHPGNRAIRAIGVSFELKNQSGHAPLTIALAEGLVAIFEISRICNAQQVLPASLVTLLGKYGAMKVGFQIKENFQRFQSFFKLGADHVSVINIDDLARAKGLPVDSLTSLAKHVGVYSGAEHGQPDPGFHRRNADAALASLRLLRALRQSPVEGDHYIRGEGPSPNLYLQSALR</sequence>
<feature type="region of interest" description="Disordered" evidence="2">
    <location>
        <begin position="232"/>
        <end position="251"/>
    </location>
</feature>
<protein>
    <recommendedName>
        <fullName evidence="5">3'-5' exonuclease domain-containing protein</fullName>
    </recommendedName>
</protein>
<dbReference type="AlphaFoldDB" id="A0A4P9WCZ6"/>
<feature type="region of interest" description="Disordered" evidence="2">
    <location>
        <begin position="172"/>
        <end position="216"/>
    </location>
</feature>
<gene>
    <name evidence="3" type="ORF">BDK51DRAFT_40167</name>
</gene>
<evidence type="ECO:0000313" key="3">
    <source>
        <dbReference type="EMBL" id="RKO89098.1"/>
    </source>
</evidence>
<dbReference type="EMBL" id="KZ996290">
    <property type="protein sequence ID" value="RKO89098.1"/>
    <property type="molecule type" value="Genomic_DNA"/>
</dbReference>
<dbReference type="GO" id="GO:0003676">
    <property type="term" value="F:nucleic acid binding"/>
    <property type="evidence" value="ECO:0007669"/>
    <property type="project" value="InterPro"/>
</dbReference>
<organism evidence="3 4">
    <name type="scientific">Blyttiomyces helicus</name>
    <dbReference type="NCBI Taxonomy" id="388810"/>
    <lineage>
        <taxon>Eukaryota</taxon>
        <taxon>Fungi</taxon>
        <taxon>Fungi incertae sedis</taxon>
        <taxon>Chytridiomycota</taxon>
        <taxon>Chytridiomycota incertae sedis</taxon>
        <taxon>Chytridiomycetes</taxon>
        <taxon>Chytridiomycetes incertae sedis</taxon>
        <taxon>Blyttiomyces</taxon>
    </lineage>
</organism>
<feature type="coiled-coil region" evidence="1">
    <location>
        <begin position="89"/>
        <end position="116"/>
    </location>
</feature>
<name>A0A4P9WCZ6_9FUNG</name>
<dbReference type="Proteomes" id="UP000269721">
    <property type="component" value="Unassembled WGS sequence"/>
</dbReference>
<keyword evidence="1" id="KW-0175">Coiled coil</keyword>
<dbReference type="InterPro" id="IPR036397">
    <property type="entry name" value="RNaseH_sf"/>
</dbReference>
<proteinExistence type="predicted"/>
<evidence type="ECO:0000256" key="2">
    <source>
        <dbReference type="SAM" id="MobiDB-lite"/>
    </source>
</evidence>
<evidence type="ECO:0008006" key="5">
    <source>
        <dbReference type="Google" id="ProtNLM"/>
    </source>
</evidence>
<evidence type="ECO:0000256" key="1">
    <source>
        <dbReference type="SAM" id="Coils"/>
    </source>
</evidence>
<keyword evidence="4" id="KW-1185">Reference proteome</keyword>
<reference evidence="4" key="1">
    <citation type="journal article" date="2018" name="Nat. Microbiol.">
        <title>Leveraging single-cell genomics to expand the fungal tree of life.</title>
        <authorList>
            <person name="Ahrendt S.R."/>
            <person name="Quandt C.A."/>
            <person name="Ciobanu D."/>
            <person name="Clum A."/>
            <person name="Salamov A."/>
            <person name="Andreopoulos B."/>
            <person name="Cheng J.F."/>
            <person name="Woyke T."/>
            <person name="Pelin A."/>
            <person name="Henrissat B."/>
            <person name="Reynolds N.K."/>
            <person name="Benny G.L."/>
            <person name="Smith M.E."/>
            <person name="James T.Y."/>
            <person name="Grigoriev I.V."/>
        </authorList>
    </citation>
    <scope>NUCLEOTIDE SEQUENCE [LARGE SCALE GENOMIC DNA]</scope>
</reference>
<feature type="compositionally biased region" description="Polar residues" evidence="2">
    <location>
        <begin position="185"/>
        <end position="201"/>
    </location>
</feature>